<evidence type="ECO:0000313" key="2">
    <source>
        <dbReference type="Proteomes" id="UP001234297"/>
    </source>
</evidence>
<dbReference type="EMBL" id="CM056811">
    <property type="protein sequence ID" value="KAJ8637075.1"/>
    <property type="molecule type" value="Genomic_DNA"/>
</dbReference>
<accession>A0ACC2LUK1</accession>
<gene>
    <name evidence="1" type="ORF">MRB53_011342</name>
</gene>
<dbReference type="Proteomes" id="UP001234297">
    <property type="component" value="Chromosome 3"/>
</dbReference>
<sequence length="113" mass="12103">MIGTGILGYVSDYWDLSFHVLPGGGGHPGSAEAPLEGVLVEYWPRREREFEEDFLRVKVVRKVGLSASGVGQVGELQGDGAGPTVWQVGFVDDSVCVRVTGYERCSLKISGCG</sequence>
<reference evidence="1 2" key="1">
    <citation type="journal article" date="2022" name="Hortic Res">
        <title>A haplotype resolved chromosomal level avocado genome allows analysis of novel avocado genes.</title>
        <authorList>
            <person name="Nath O."/>
            <person name="Fletcher S.J."/>
            <person name="Hayward A."/>
            <person name="Shaw L.M."/>
            <person name="Masouleh A.K."/>
            <person name="Furtado A."/>
            <person name="Henry R.J."/>
            <person name="Mitter N."/>
        </authorList>
    </citation>
    <scope>NUCLEOTIDE SEQUENCE [LARGE SCALE GENOMIC DNA]</scope>
    <source>
        <strain evidence="2">cv. Hass</strain>
    </source>
</reference>
<protein>
    <submittedName>
        <fullName evidence="1">Uncharacterized protein</fullName>
    </submittedName>
</protein>
<name>A0ACC2LUK1_PERAE</name>
<organism evidence="1 2">
    <name type="scientific">Persea americana</name>
    <name type="common">Avocado</name>
    <dbReference type="NCBI Taxonomy" id="3435"/>
    <lineage>
        <taxon>Eukaryota</taxon>
        <taxon>Viridiplantae</taxon>
        <taxon>Streptophyta</taxon>
        <taxon>Embryophyta</taxon>
        <taxon>Tracheophyta</taxon>
        <taxon>Spermatophyta</taxon>
        <taxon>Magnoliopsida</taxon>
        <taxon>Magnoliidae</taxon>
        <taxon>Laurales</taxon>
        <taxon>Lauraceae</taxon>
        <taxon>Persea</taxon>
    </lineage>
</organism>
<comment type="caution">
    <text evidence="1">The sequence shown here is derived from an EMBL/GenBank/DDBJ whole genome shotgun (WGS) entry which is preliminary data.</text>
</comment>
<keyword evidence="2" id="KW-1185">Reference proteome</keyword>
<proteinExistence type="predicted"/>
<evidence type="ECO:0000313" key="1">
    <source>
        <dbReference type="EMBL" id="KAJ8637075.1"/>
    </source>
</evidence>